<evidence type="ECO:0000256" key="6">
    <source>
        <dbReference type="PROSITE-ProRule" id="PRU00209"/>
    </source>
</evidence>
<evidence type="ECO:0000256" key="5">
    <source>
        <dbReference type="ARBA" id="ARBA00022917"/>
    </source>
</evidence>
<dbReference type="Proteomes" id="UP000268162">
    <property type="component" value="Unassembled WGS sequence"/>
</dbReference>
<evidence type="ECO:0000256" key="7">
    <source>
        <dbReference type="SAM" id="MobiDB-lite"/>
    </source>
</evidence>
<sequence>MFALHRGLAHLSISPTRAVTRQLSKLTIGSGETVEGADALALYLCEKAGRLDLLGRTDVESALVHQWVTASARSRNAADRTLYAQEANDELANNTYLVNNSFSVADIIAFANIHAWIAALSRPKQITFCNLVRWFDLIQHSIPEAVLKSVGLSQVPIDLNAPKENAAPAAESAKSDNKTTAAASTPAADGAAAGDKKQSKKEKKAKGEGSAKPKAKPANEPKPIVPSQIDLRVGKIIECGKHPDADSLYVEKIDLGEEEPRTVVSGLVKFIPLEDMQGREVVCVCNLKPVAMRGVKSFAMVLCASSADGNTVEFVEPPQGSQPGQKVYFEGFATGEPEAVLNPKKKIWETIQPGLLTDESRQALYQSPEGVAHLLKTDAGICTVKSVTKGTIK</sequence>
<protein>
    <recommendedName>
        <fullName evidence="8">tRNA-binding domain-containing protein</fullName>
    </recommendedName>
</protein>
<dbReference type="GO" id="GO:0000049">
    <property type="term" value="F:tRNA binding"/>
    <property type="evidence" value="ECO:0007669"/>
    <property type="project" value="UniProtKB-UniRule"/>
</dbReference>
<comment type="subcellular location">
    <subcellularLocation>
        <location evidence="1">Cytoplasm</location>
    </subcellularLocation>
</comment>
<dbReference type="PANTHER" id="PTHR11586:SF33">
    <property type="entry name" value="AMINOACYL TRNA SYNTHASE COMPLEX-INTERACTING MULTIFUNCTIONAL PROTEIN 1"/>
    <property type="match status" value="1"/>
</dbReference>
<evidence type="ECO:0000256" key="3">
    <source>
        <dbReference type="ARBA" id="ARBA00022555"/>
    </source>
</evidence>
<dbReference type="EMBL" id="ML002734">
    <property type="protein sequence ID" value="RKP36013.1"/>
    <property type="molecule type" value="Genomic_DNA"/>
</dbReference>
<dbReference type="InterPro" id="IPR036282">
    <property type="entry name" value="Glutathione-S-Trfase_C_sf"/>
</dbReference>
<dbReference type="PANTHER" id="PTHR11586">
    <property type="entry name" value="TRNA-AMINOACYLATION COFACTOR ARC1 FAMILY MEMBER"/>
    <property type="match status" value="1"/>
</dbReference>
<dbReference type="Pfam" id="PF21972">
    <property type="entry name" value="Arc1p_N_like"/>
    <property type="match status" value="1"/>
</dbReference>
<dbReference type="InterPro" id="IPR051270">
    <property type="entry name" value="Tyrosine-tRNA_ligase_regulator"/>
</dbReference>
<evidence type="ECO:0000313" key="10">
    <source>
        <dbReference type="Proteomes" id="UP000268162"/>
    </source>
</evidence>
<feature type="compositionally biased region" description="Low complexity" evidence="7">
    <location>
        <begin position="166"/>
        <end position="193"/>
    </location>
</feature>
<dbReference type="InterPro" id="IPR053836">
    <property type="entry name" value="Arc1-like_N"/>
</dbReference>
<evidence type="ECO:0000256" key="1">
    <source>
        <dbReference type="ARBA" id="ARBA00004496"/>
    </source>
</evidence>
<dbReference type="Pfam" id="PF01588">
    <property type="entry name" value="tRNA_bind"/>
    <property type="match status" value="1"/>
</dbReference>
<organism evidence="9 10">
    <name type="scientific">Dimargaris cristalligena</name>
    <dbReference type="NCBI Taxonomy" id="215637"/>
    <lineage>
        <taxon>Eukaryota</taxon>
        <taxon>Fungi</taxon>
        <taxon>Fungi incertae sedis</taxon>
        <taxon>Zoopagomycota</taxon>
        <taxon>Kickxellomycotina</taxon>
        <taxon>Dimargaritomycetes</taxon>
        <taxon>Dimargaritales</taxon>
        <taxon>Dimargaritaceae</taxon>
        <taxon>Dimargaris</taxon>
    </lineage>
</organism>
<proteinExistence type="predicted"/>
<keyword evidence="10" id="KW-1185">Reference proteome</keyword>
<dbReference type="SUPFAM" id="SSF50249">
    <property type="entry name" value="Nucleic acid-binding proteins"/>
    <property type="match status" value="1"/>
</dbReference>
<keyword evidence="2" id="KW-0963">Cytoplasm</keyword>
<name>A0A4P9ZRE1_9FUNG</name>
<dbReference type="Gene3D" id="1.20.1050.130">
    <property type="match status" value="1"/>
</dbReference>
<gene>
    <name evidence="9" type="ORF">BJ085DRAFT_13179</name>
</gene>
<keyword evidence="5" id="KW-0648">Protein biosynthesis</keyword>
<dbReference type="GO" id="GO:0006412">
    <property type="term" value="P:translation"/>
    <property type="evidence" value="ECO:0007669"/>
    <property type="project" value="UniProtKB-KW"/>
</dbReference>
<feature type="compositionally biased region" description="Low complexity" evidence="7">
    <location>
        <begin position="212"/>
        <end position="222"/>
    </location>
</feature>
<dbReference type="CDD" id="cd02799">
    <property type="entry name" value="tRNA_bind_EMAP-II_like"/>
    <property type="match status" value="1"/>
</dbReference>
<dbReference type="FunFam" id="2.40.50.140:FF:000047">
    <property type="entry name" value="tyrosine--tRNA ligase, cytoplasmic isoform X2"/>
    <property type="match status" value="1"/>
</dbReference>
<dbReference type="InterPro" id="IPR012340">
    <property type="entry name" value="NA-bd_OB-fold"/>
</dbReference>
<accession>A0A4P9ZRE1</accession>
<evidence type="ECO:0000256" key="2">
    <source>
        <dbReference type="ARBA" id="ARBA00022490"/>
    </source>
</evidence>
<dbReference type="InterPro" id="IPR002547">
    <property type="entry name" value="tRNA-bd_dom"/>
</dbReference>
<keyword evidence="3 6" id="KW-0820">tRNA-binding</keyword>
<feature type="domain" description="TRNA-binding" evidence="8">
    <location>
        <begin position="225"/>
        <end position="328"/>
    </location>
</feature>
<evidence type="ECO:0000256" key="4">
    <source>
        <dbReference type="ARBA" id="ARBA00022884"/>
    </source>
</evidence>
<dbReference type="Gene3D" id="2.40.50.140">
    <property type="entry name" value="Nucleic acid-binding proteins"/>
    <property type="match status" value="1"/>
</dbReference>
<evidence type="ECO:0000313" key="9">
    <source>
        <dbReference type="EMBL" id="RKP36013.1"/>
    </source>
</evidence>
<reference evidence="10" key="1">
    <citation type="journal article" date="2018" name="Nat. Microbiol.">
        <title>Leveraging single-cell genomics to expand the fungal tree of life.</title>
        <authorList>
            <person name="Ahrendt S.R."/>
            <person name="Quandt C.A."/>
            <person name="Ciobanu D."/>
            <person name="Clum A."/>
            <person name="Salamov A."/>
            <person name="Andreopoulos B."/>
            <person name="Cheng J.F."/>
            <person name="Woyke T."/>
            <person name="Pelin A."/>
            <person name="Henrissat B."/>
            <person name="Reynolds N.K."/>
            <person name="Benny G.L."/>
            <person name="Smith M.E."/>
            <person name="James T.Y."/>
            <person name="Grigoriev I.V."/>
        </authorList>
    </citation>
    <scope>NUCLEOTIDE SEQUENCE [LARGE SCALE GENOMIC DNA]</scope>
    <source>
        <strain evidence="10">RSA 468</strain>
    </source>
</reference>
<feature type="region of interest" description="Disordered" evidence="7">
    <location>
        <begin position="166"/>
        <end position="225"/>
    </location>
</feature>
<evidence type="ECO:0000259" key="8">
    <source>
        <dbReference type="PROSITE" id="PS50886"/>
    </source>
</evidence>
<dbReference type="PROSITE" id="PS50886">
    <property type="entry name" value="TRBD"/>
    <property type="match status" value="1"/>
</dbReference>
<dbReference type="STRING" id="215637.A0A4P9ZRE1"/>
<dbReference type="GO" id="GO:0017102">
    <property type="term" value="C:methionyl glutamyl tRNA synthetase complex"/>
    <property type="evidence" value="ECO:0007669"/>
    <property type="project" value="TreeGrafter"/>
</dbReference>
<dbReference type="SUPFAM" id="SSF47616">
    <property type="entry name" value="GST C-terminal domain-like"/>
    <property type="match status" value="1"/>
</dbReference>
<dbReference type="AlphaFoldDB" id="A0A4P9ZRE1"/>
<keyword evidence="4 6" id="KW-0694">RNA-binding</keyword>
<dbReference type="CDD" id="cd10289">
    <property type="entry name" value="GST_C_AaRS_like"/>
    <property type="match status" value="1"/>
</dbReference>